<sequence>GVAAYRWMVKHVGTELTTWLNVPKFCDQVKASYNQPHDPMMDYLEARRFVVLDDLFGRDLTSHEASQIVYRLLDIAYQNSAGMLITMNQKVEELPTRLPAHEVSRLLANAVIIPTTSDQDWRRK</sequence>
<comment type="caution">
    <text evidence="1">The sequence shown here is derived from an EMBL/GenBank/DDBJ whole genome shotgun (WGS) entry which is preliminary data.</text>
</comment>
<dbReference type="EMBL" id="LAZR01033637">
    <property type="protein sequence ID" value="KKL47503.1"/>
    <property type="molecule type" value="Genomic_DNA"/>
</dbReference>
<dbReference type="Gene3D" id="3.40.50.300">
    <property type="entry name" value="P-loop containing nucleotide triphosphate hydrolases"/>
    <property type="match status" value="1"/>
</dbReference>
<proteinExistence type="predicted"/>
<name>A0A0F9CDP9_9ZZZZ</name>
<feature type="non-terminal residue" evidence="1">
    <location>
        <position position="1"/>
    </location>
</feature>
<reference evidence="1" key="1">
    <citation type="journal article" date="2015" name="Nature">
        <title>Complex archaea that bridge the gap between prokaryotes and eukaryotes.</title>
        <authorList>
            <person name="Spang A."/>
            <person name="Saw J.H."/>
            <person name="Jorgensen S.L."/>
            <person name="Zaremba-Niedzwiedzka K."/>
            <person name="Martijn J."/>
            <person name="Lind A.E."/>
            <person name="van Eijk R."/>
            <person name="Schleper C."/>
            <person name="Guy L."/>
            <person name="Ettema T.J."/>
        </authorList>
    </citation>
    <scope>NUCLEOTIDE SEQUENCE</scope>
</reference>
<dbReference type="InterPro" id="IPR027417">
    <property type="entry name" value="P-loop_NTPase"/>
</dbReference>
<protein>
    <recommendedName>
        <fullName evidence="2">IstB-like ATP-binding protein domain-containing protein</fullName>
    </recommendedName>
</protein>
<accession>A0A0F9CDP9</accession>
<gene>
    <name evidence="1" type="ORF">LCGC14_2334870</name>
</gene>
<evidence type="ECO:0000313" key="1">
    <source>
        <dbReference type="EMBL" id="KKL47503.1"/>
    </source>
</evidence>
<dbReference type="AlphaFoldDB" id="A0A0F9CDP9"/>
<organism evidence="1">
    <name type="scientific">marine sediment metagenome</name>
    <dbReference type="NCBI Taxonomy" id="412755"/>
    <lineage>
        <taxon>unclassified sequences</taxon>
        <taxon>metagenomes</taxon>
        <taxon>ecological metagenomes</taxon>
    </lineage>
</organism>
<evidence type="ECO:0008006" key="2">
    <source>
        <dbReference type="Google" id="ProtNLM"/>
    </source>
</evidence>